<gene>
    <name evidence="11" type="ORF">EKG37_04645</name>
</gene>
<dbReference type="GO" id="GO:0050660">
    <property type="term" value="F:flavin adenine dinucleotide binding"/>
    <property type="evidence" value="ECO:0007669"/>
    <property type="project" value="InterPro"/>
</dbReference>
<comment type="caution">
    <text evidence="11">The sequence shown here is derived from an EMBL/GenBank/DDBJ whole genome shotgun (WGS) entry which is preliminary data.</text>
</comment>
<evidence type="ECO:0000313" key="11">
    <source>
        <dbReference type="EMBL" id="RTR35178.1"/>
    </source>
</evidence>
<dbReference type="InterPro" id="IPR013786">
    <property type="entry name" value="AcylCoA_DH/ox_N"/>
</dbReference>
<dbReference type="Proteomes" id="UP000271374">
    <property type="component" value="Unassembled WGS sequence"/>
</dbReference>
<dbReference type="Gene3D" id="2.40.110.10">
    <property type="entry name" value="Butyryl-CoA Dehydrogenase, subunit A, domain 2"/>
    <property type="match status" value="1"/>
</dbReference>
<evidence type="ECO:0000313" key="12">
    <source>
        <dbReference type="Proteomes" id="UP000271374"/>
    </source>
</evidence>
<keyword evidence="3 7" id="KW-0285">Flavoprotein</keyword>
<dbReference type="SUPFAM" id="SSF47203">
    <property type="entry name" value="Acyl-CoA dehydrogenase C-terminal domain-like"/>
    <property type="match status" value="1"/>
</dbReference>
<dbReference type="EMBL" id="RXNT01000003">
    <property type="protein sequence ID" value="RTR35178.1"/>
    <property type="molecule type" value="Genomic_DNA"/>
</dbReference>
<dbReference type="OrthoDB" id="9802447at2"/>
<dbReference type="InterPro" id="IPR006091">
    <property type="entry name" value="Acyl-CoA_Oxase/DH_mid-dom"/>
</dbReference>
<sequence>MNFTLSDEQKLLVKTVREITEKEIKPRAAEICEKGEFPFETIKILGELGLLGISIPEKYGGSDGTIMDAVLILEEVAKGCYVTAMAALGEVGVQAKALVAYGTEEQKMKYLPGVARGEKILAICMTEPDVGSDVANIQTNAVLNGENYTVNGVKTLISRADVADLFLLFTRFEGEPGSNGVGCLLIEKNTPGMKVSQGFKTMGGEYLWEVVLDQCQVPKENILVRENGFKKLLTAFNTQRCLNASISLGLAEGAFNEAVKYTKERRQFGKEIADFQGVKWMLADMYVDIEASKTLLYRAAINAGKGFPNQQEASVAKLMTNEMAIRVTNQALQLHGGYGYTKEYPVERMVRGARYGTLGGGTSQIQRDLIAKNILRTNRVY</sequence>
<evidence type="ECO:0000256" key="2">
    <source>
        <dbReference type="ARBA" id="ARBA00009347"/>
    </source>
</evidence>
<keyword evidence="4 7" id="KW-0274">FAD</keyword>
<dbReference type="InterPro" id="IPR036250">
    <property type="entry name" value="AcylCo_DH-like_C"/>
</dbReference>
<reference evidence="11 12" key="1">
    <citation type="submission" date="2018-12" db="EMBL/GenBank/DDBJ databases">
        <title>Bacillus yapensis draft genome sequence.</title>
        <authorList>
            <person name="Yu L."/>
            <person name="Xu X."/>
            <person name="Tang X."/>
        </authorList>
    </citation>
    <scope>NUCLEOTIDE SEQUENCE [LARGE SCALE GENOMIC DNA]</scope>
    <source>
        <strain evidence="11 12">XXST-01</strain>
    </source>
</reference>
<evidence type="ECO:0000256" key="6">
    <source>
        <dbReference type="ARBA" id="ARBA00052546"/>
    </source>
</evidence>
<dbReference type="Gene3D" id="1.10.540.10">
    <property type="entry name" value="Acyl-CoA dehydrogenase/oxidase, N-terminal domain"/>
    <property type="match status" value="1"/>
</dbReference>
<feature type="domain" description="Acyl-CoA oxidase/dehydrogenase middle" evidence="9">
    <location>
        <begin position="122"/>
        <end position="205"/>
    </location>
</feature>
<dbReference type="PIRSF" id="PIRSF016578">
    <property type="entry name" value="HsaA"/>
    <property type="match status" value="1"/>
</dbReference>
<evidence type="ECO:0000256" key="4">
    <source>
        <dbReference type="ARBA" id="ARBA00022827"/>
    </source>
</evidence>
<dbReference type="PANTHER" id="PTHR43884">
    <property type="entry name" value="ACYL-COA DEHYDROGENASE"/>
    <property type="match status" value="1"/>
</dbReference>
<comment type="catalytic activity">
    <reaction evidence="6">
        <text>a 2,3-saturated acyl-CoA + A = a 2,3-dehydroacyl-CoA + AH2</text>
        <dbReference type="Rhea" id="RHEA:48608"/>
        <dbReference type="ChEBI" id="CHEBI:13193"/>
        <dbReference type="ChEBI" id="CHEBI:17499"/>
        <dbReference type="ChEBI" id="CHEBI:60015"/>
        <dbReference type="ChEBI" id="CHEBI:65111"/>
    </reaction>
</comment>
<dbReference type="InterPro" id="IPR009075">
    <property type="entry name" value="AcylCo_DH/oxidase_C"/>
</dbReference>
<protein>
    <submittedName>
        <fullName evidence="11">Acyl-CoA dehydrogenase</fullName>
    </submittedName>
</protein>
<name>A0A3S0IGW3_9BACI</name>
<feature type="domain" description="Acyl-CoA dehydrogenase/oxidase C-terminal" evidence="8">
    <location>
        <begin position="227"/>
        <end position="375"/>
    </location>
</feature>
<dbReference type="PANTHER" id="PTHR43884:SF12">
    <property type="entry name" value="ISOVALERYL-COA DEHYDROGENASE, MITOCHONDRIAL-RELATED"/>
    <property type="match status" value="1"/>
</dbReference>
<dbReference type="Pfam" id="PF02770">
    <property type="entry name" value="Acyl-CoA_dh_M"/>
    <property type="match status" value="1"/>
</dbReference>
<dbReference type="AlphaFoldDB" id="A0A3S0IGW3"/>
<dbReference type="RefSeq" id="WP_126406858.1">
    <property type="nucleotide sequence ID" value="NZ_RXNT01000003.1"/>
</dbReference>
<comment type="cofactor">
    <cofactor evidence="1 7">
        <name>FAD</name>
        <dbReference type="ChEBI" id="CHEBI:57692"/>
    </cofactor>
</comment>
<dbReference type="InterPro" id="IPR037069">
    <property type="entry name" value="AcylCoA_DH/ox_N_sf"/>
</dbReference>
<evidence type="ECO:0000256" key="1">
    <source>
        <dbReference type="ARBA" id="ARBA00001974"/>
    </source>
</evidence>
<keyword evidence="12" id="KW-1185">Reference proteome</keyword>
<comment type="similarity">
    <text evidence="2 7">Belongs to the acyl-CoA dehydrogenase family.</text>
</comment>
<dbReference type="GO" id="GO:0003995">
    <property type="term" value="F:acyl-CoA dehydrogenase activity"/>
    <property type="evidence" value="ECO:0007669"/>
    <property type="project" value="TreeGrafter"/>
</dbReference>
<accession>A0A3S0IGW3</accession>
<dbReference type="FunFam" id="1.20.140.10:FF:000001">
    <property type="entry name" value="Acyl-CoA dehydrogenase"/>
    <property type="match status" value="1"/>
</dbReference>
<dbReference type="Gene3D" id="1.20.140.10">
    <property type="entry name" value="Butyryl-CoA Dehydrogenase, subunit A, domain 3"/>
    <property type="match status" value="1"/>
</dbReference>
<feature type="domain" description="Acyl-CoA dehydrogenase/oxidase N-terminal" evidence="10">
    <location>
        <begin position="6"/>
        <end position="118"/>
    </location>
</feature>
<dbReference type="InterPro" id="IPR009100">
    <property type="entry name" value="AcylCoA_DH/oxidase_NM_dom_sf"/>
</dbReference>
<evidence type="ECO:0000259" key="10">
    <source>
        <dbReference type="Pfam" id="PF02771"/>
    </source>
</evidence>
<organism evidence="11 12">
    <name type="scientific">Bacillus yapensis</name>
    <dbReference type="NCBI Taxonomy" id="2492960"/>
    <lineage>
        <taxon>Bacteria</taxon>
        <taxon>Bacillati</taxon>
        <taxon>Bacillota</taxon>
        <taxon>Bacilli</taxon>
        <taxon>Bacillales</taxon>
        <taxon>Bacillaceae</taxon>
        <taxon>Bacillus</taxon>
    </lineage>
</organism>
<dbReference type="InterPro" id="IPR046373">
    <property type="entry name" value="Acyl-CoA_Oxase/DH_mid-dom_sf"/>
</dbReference>
<dbReference type="Pfam" id="PF00441">
    <property type="entry name" value="Acyl-CoA_dh_1"/>
    <property type="match status" value="1"/>
</dbReference>
<evidence type="ECO:0000256" key="7">
    <source>
        <dbReference type="RuleBase" id="RU362125"/>
    </source>
</evidence>
<keyword evidence="5 7" id="KW-0560">Oxidoreductase</keyword>
<dbReference type="SUPFAM" id="SSF56645">
    <property type="entry name" value="Acyl-CoA dehydrogenase NM domain-like"/>
    <property type="match status" value="1"/>
</dbReference>
<dbReference type="Pfam" id="PF02771">
    <property type="entry name" value="Acyl-CoA_dh_N"/>
    <property type="match status" value="1"/>
</dbReference>
<dbReference type="FunFam" id="1.10.540.10:FF:000002">
    <property type="entry name" value="Acyl-CoA dehydrogenase FadE19"/>
    <property type="match status" value="1"/>
</dbReference>
<proteinExistence type="inferred from homology"/>
<evidence type="ECO:0000256" key="3">
    <source>
        <dbReference type="ARBA" id="ARBA00022630"/>
    </source>
</evidence>
<evidence type="ECO:0000259" key="8">
    <source>
        <dbReference type="Pfam" id="PF00441"/>
    </source>
</evidence>
<evidence type="ECO:0000256" key="5">
    <source>
        <dbReference type="ARBA" id="ARBA00023002"/>
    </source>
</evidence>
<evidence type="ECO:0000259" key="9">
    <source>
        <dbReference type="Pfam" id="PF02770"/>
    </source>
</evidence>